<dbReference type="GeneID" id="94686091"/>
<dbReference type="RefSeq" id="WP_022995511.1">
    <property type="nucleotide sequence ID" value="NZ_CBDDTQ010000001.1"/>
</dbReference>
<evidence type="ECO:0000256" key="1">
    <source>
        <dbReference type="SAM" id="MobiDB-lite"/>
    </source>
</evidence>
<feature type="region of interest" description="Disordered" evidence="1">
    <location>
        <begin position="9"/>
        <end position="29"/>
    </location>
</feature>
<dbReference type="GO" id="GO:0019825">
    <property type="term" value="F:oxygen binding"/>
    <property type="evidence" value="ECO:0007669"/>
    <property type="project" value="InterPro"/>
</dbReference>
<dbReference type="EMBL" id="JAJVKT010000011">
    <property type="protein sequence ID" value="MCE7509157.1"/>
    <property type="molecule type" value="Genomic_DNA"/>
</dbReference>
<name>A0A9Q3W7B5_9GAMM</name>
<sequence>MSERQRVRLFQPGAAGHRSKSGRPDLDSPEQIDRMVSLFYQRILEDPLLAPVFLEVARIDLDEHLPLIAAFWKKLLLGDDRYNRHMMAKHRAVDDKMPLTGAHHERWLGLFMANLDQHFEGPHTDRARQLAARIIDNLYEQLSQRR</sequence>
<evidence type="ECO:0000313" key="3">
    <source>
        <dbReference type="Proteomes" id="UP001107961"/>
    </source>
</evidence>
<dbReference type="InterPro" id="IPR009050">
    <property type="entry name" value="Globin-like_sf"/>
</dbReference>
<proteinExistence type="predicted"/>
<protein>
    <submittedName>
        <fullName evidence="2">Group III truncated hemoglobin</fullName>
    </submittedName>
</protein>
<dbReference type="Proteomes" id="UP001107961">
    <property type="component" value="Unassembled WGS sequence"/>
</dbReference>
<dbReference type="Gene3D" id="1.10.490.10">
    <property type="entry name" value="Globins"/>
    <property type="match status" value="1"/>
</dbReference>
<dbReference type="InterPro" id="IPR012292">
    <property type="entry name" value="Globin/Proto"/>
</dbReference>
<dbReference type="SUPFAM" id="SSF46458">
    <property type="entry name" value="Globin-like"/>
    <property type="match status" value="1"/>
</dbReference>
<gene>
    <name evidence="2" type="ORF">LZG35_10965</name>
</gene>
<reference evidence="2" key="1">
    <citation type="submission" date="2022-01" db="EMBL/GenBank/DDBJ databases">
        <authorList>
            <person name="Karlyshev A.V."/>
            <person name="Jaspars M."/>
        </authorList>
    </citation>
    <scope>NUCLEOTIDE SEQUENCE</scope>
    <source>
        <strain evidence="2">AGSA3-2</strain>
    </source>
</reference>
<keyword evidence="3" id="KW-1185">Reference proteome</keyword>
<dbReference type="AlphaFoldDB" id="A0A9Q3W7B5"/>
<organism evidence="2 3">
    <name type="scientific">Alloalcanivorax xenomutans</name>
    <dbReference type="NCBI Taxonomy" id="1094342"/>
    <lineage>
        <taxon>Bacteria</taxon>
        <taxon>Pseudomonadati</taxon>
        <taxon>Pseudomonadota</taxon>
        <taxon>Gammaproteobacteria</taxon>
        <taxon>Oceanospirillales</taxon>
        <taxon>Alcanivoracaceae</taxon>
        <taxon>Alloalcanivorax</taxon>
    </lineage>
</organism>
<dbReference type="GO" id="GO:0020037">
    <property type="term" value="F:heme binding"/>
    <property type="evidence" value="ECO:0007669"/>
    <property type="project" value="InterPro"/>
</dbReference>
<comment type="caution">
    <text evidence="2">The sequence shown here is derived from an EMBL/GenBank/DDBJ whole genome shotgun (WGS) entry which is preliminary data.</text>
</comment>
<accession>A0A9Q3W7B5</accession>
<dbReference type="CDD" id="cd08916">
    <property type="entry name" value="TrHb3_P"/>
    <property type="match status" value="1"/>
</dbReference>
<evidence type="ECO:0000313" key="2">
    <source>
        <dbReference type="EMBL" id="MCE7509157.1"/>
    </source>
</evidence>